<keyword evidence="2" id="KW-1185">Reference proteome</keyword>
<evidence type="ECO:0000313" key="1">
    <source>
        <dbReference type="EMBL" id="CAK0790150.1"/>
    </source>
</evidence>
<proteinExistence type="predicted"/>
<evidence type="ECO:0008006" key="3">
    <source>
        <dbReference type="Google" id="ProtNLM"/>
    </source>
</evidence>
<evidence type="ECO:0000313" key="2">
    <source>
        <dbReference type="Proteomes" id="UP001189429"/>
    </source>
</evidence>
<organism evidence="1 2">
    <name type="scientific">Prorocentrum cordatum</name>
    <dbReference type="NCBI Taxonomy" id="2364126"/>
    <lineage>
        <taxon>Eukaryota</taxon>
        <taxon>Sar</taxon>
        <taxon>Alveolata</taxon>
        <taxon>Dinophyceae</taxon>
        <taxon>Prorocentrales</taxon>
        <taxon>Prorocentraceae</taxon>
        <taxon>Prorocentrum</taxon>
    </lineage>
</organism>
<gene>
    <name evidence="1" type="ORF">PCOR1329_LOCUS1506</name>
</gene>
<accession>A0ABN9PF98</accession>
<dbReference type="Proteomes" id="UP001189429">
    <property type="component" value="Unassembled WGS sequence"/>
</dbReference>
<sequence>MRGEPVSDTVARAKWVRWKDLQWVVDEYEAFKAAVSGIVEWELWSLCDSEHQWDSLGVKVRRGCETWSQTAMRHCIYPAGGSCTEHTDYGIVTLQLCSSPGFEAYIRGSWRQVSPT</sequence>
<reference evidence="1" key="1">
    <citation type="submission" date="2023-10" db="EMBL/GenBank/DDBJ databases">
        <authorList>
            <person name="Chen Y."/>
            <person name="Shah S."/>
            <person name="Dougan E. K."/>
            <person name="Thang M."/>
            <person name="Chan C."/>
        </authorList>
    </citation>
    <scope>NUCLEOTIDE SEQUENCE [LARGE SCALE GENOMIC DNA]</scope>
</reference>
<protein>
    <recommendedName>
        <fullName evidence="3">Ricin B lectin domain-containing protein</fullName>
    </recommendedName>
</protein>
<comment type="caution">
    <text evidence="1">The sequence shown here is derived from an EMBL/GenBank/DDBJ whole genome shotgun (WGS) entry which is preliminary data.</text>
</comment>
<feature type="non-terminal residue" evidence="1">
    <location>
        <position position="116"/>
    </location>
</feature>
<name>A0ABN9PF98_9DINO</name>
<dbReference type="EMBL" id="CAUYUJ010000367">
    <property type="protein sequence ID" value="CAK0790150.1"/>
    <property type="molecule type" value="Genomic_DNA"/>
</dbReference>